<name>A0A061H0K2_9BASI</name>
<protein>
    <recommendedName>
        <fullName evidence="7">TPR-like protein</fullName>
    </recommendedName>
</protein>
<organism evidence="5 6">
    <name type="scientific">Pseudozyma flocculosa PF-1</name>
    <dbReference type="NCBI Taxonomy" id="1277687"/>
    <lineage>
        <taxon>Eukaryota</taxon>
        <taxon>Fungi</taxon>
        <taxon>Dikarya</taxon>
        <taxon>Basidiomycota</taxon>
        <taxon>Ustilaginomycotina</taxon>
        <taxon>Ustilaginomycetes</taxon>
        <taxon>Ustilaginales</taxon>
        <taxon>Ustilaginaceae</taxon>
        <taxon>Pseudozyma</taxon>
    </lineage>
</organism>
<dbReference type="PROSITE" id="PS50005">
    <property type="entry name" value="TPR"/>
    <property type="match status" value="1"/>
</dbReference>
<feature type="compositionally biased region" description="Acidic residues" evidence="4">
    <location>
        <begin position="1239"/>
        <end position="1255"/>
    </location>
</feature>
<dbReference type="GO" id="GO:0006355">
    <property type="term" value="P:regulation of DNA-templated transcription"/>
    <property type="evidence" value="ECO:0007669"/>
    <property type="project" value="InterPro"/>
</dbReference>
<dbReference type="OrthoDB" id="343875at2759"/>
<feature type="region of interest" description="Disordered" evidence="4">
    <location>
        <begin position="1170"/>
        <end position="1458"/>
    </location>
</feature>
<feature type="region of interest" description="Disordered" evidence="4">
    <location>
        <begin position="519"/>
        <end position="539"/>
    </location>
</feature>
<evidence type="ECO:0008006" key="7">
    <source>
        <dbReference type="Google" id="ProtNLM"/>
    </source>
</evidence>
<evidence type="ECO:0000256" key="2">
    <source>
        <dbReference type="ARBA" id="ARBA00022803"/>
    </source>
</evidence>
<evidence type="ECO:0000256" key="4">
    <source>
        <dbReference type="SAM" id="MobiDB-lite"/>
    </source>
</evidence>
<dbReference type="EMBL" id="KE361650">
    <property type="protein sequence ID" value="EPQ25787.1"/>
    <property type="molecule type" value="Genomic_DNA"/>
</dbReference>
<feature type="compositionally biased region" description="Basic residues" evidence="4">
    <location>
        <begin position="1339"/>
        <end position="1349"/>
    </location>
</feature>
<proteinExistence type="predicted"/>
<feature type="compositionally biased region" description="Basic residues" evidence="4">
    <location>
        <begin position="1308"/>
        <end position="1325"/>
    </location>
</feature>
<dbReference type="GO" id="GO:0016593">
    <property type="term" value="C:Cdc73/Paf1 complex"/>
    <property type="evidence" value="ECO:0007669"/>
    <property type="project" value="TreeGrafter"/>
</dbReference>
<feature type="compositionally biased region" description="Basic residues" evidence="4">
    <location>
        <begin position="1215"/>
        <end position="1235"/>
    </location>
</feature>
<feature type="repeat" description="TPR" evidence="3">
    <location>
        <begin position="225"/>
        <end position="258"/>
    </location>
</feature>
<feature type="compositionally biased region" description="Basic and acidic residues" evidence="4">
    <location>
        <begin position="1170"/>
        <end position="1194"/>
    </location>
</feature>
<dbReference type="Proteomes" id="UP000053664">
    <property type="component" value="Unassembled WGS sequence"/>
</dbReference>
<dbReference type="SMART" id="SM00028">
    <property type="entry name" value="TPR"/>
    <property type="match status" value="6"/>
</dbReference>
<dbReference type="Pfam" id="PF13432">
    <property type="entry name" value="TPR_16"/>
    <property type="match status" value="2"/>
</dbReference>
<dbReference type="GO" id="GO:0000993">
    <property type="term" value="F:RNA polymerase II complex binding"/>
    <property type="evidence" value="ECO:0007669"/>
    <property type="project" value="TreeGrafter"/>
</dbReference>
<feature type="compositionally biased region" description="Acidic residues" evidence="4">
    <location>
        <begin position="1266"/>
        <end position="1278"/>
    </location>
</feature>
<dbReference type="InterPro" id="IPR011990">
    <property type="entry name" value="TPR-like_helical_dom_sf"/>
</dbReference>
<dbReference type="SUPFAM" id="SSF48452">
    <property type="entry name" value="TPR-like"/>
    <property type="match status" value="2"/>
</dbReference>
<dbReference type="HOGENOM" id="CLU_003008_0_0_1"/>
<gene>
    <name evidence="5" type="ORF">PFL1_06654</name>
</gene>
<dbReference type="GeneID" id="19320726"/>
<dbReference type="eggNOG" id="KOG2002">
    <property type="taxonomic scope" value="Eukaryota"/>
</dbReference>
<feature type="compositionally biased region" description="Basic residues" evidence="4">
    <location>
        <begin position="1383"/>
        <end position="1395"/>
    </location>
</feature>
<dbReference type="PANTHER" id="PTHR14027:SF2">
    <property type="entry name" value="RNA POLYMERASE-ASSOCIATED PROTEIN CTR9 HOMOLOG"/>
    <property type="match status" value="1"/>
</dbReference>
<evidence type="ECO:0000256" key="3">
    <source>
        <dbReference type="PROSITE-ProRule" id="PRU00339"/>
    </source>
</evidence>
<dbReference type="GO" id="GO:0006368">
    <property type="term" value="P:transcription elongation by RNA polymerase II"/>
    <property type="evidence" value="ECO:0007669"/>
    <property type="project" value="TreeGrafter"/>
</dbReference>
<dbReference type="RefSeq" id="XP_007882391.1">
    <property type="nucleotide sequence ID" value="XM_007884200.1"/>
</dbReference>
<dbReference type="Gene3D" id="1.25.40.10">
    <property type="entry name" value="Tetratricopeptide repeat domain"/>
    <property type="match status" value="3"/>
</dbReference>
<evidence type="ECO:0000256" key="1">
    <source>
        <dbReference type="ARBA" id="ARBA00022737"/>
    </source>
</evidence>
<reference evidence="5 6" key="1">
    <citation type="journal article" date="2013" name="Plant Cell">
        <title>The transition from a phytopathogenic smut ancestor to an anamorphic biocontrol agent deciphered by comparative whole-genome analysis.</title>
        <authorList>
            <person name="Lefebvre F."/>
            <person name="Joly D.L."/>
            <person name="Labbe C."/>
            <person name="Teichmann B."/>
            <person name="Linning R."/>
            <person name="Belzile F."/>
            <person name="Bakkeren G."/>
            <person name="Belanger R.R."/>
        </authorList>
    </citation>
    <scope>NUCLEOTIDE SEQUENCE [LARGE SCALE GENOMIC DNA]</scope>
    <source>
        <strain evidence="5 6">PF-1</strain>
    </source>
</reference>
<accession>A0A061H0K2</accession>
<dbReference type="InterPro" id="IPR019734">
    <property type="entry name" value="TPR_rpt"/>
</dbReference>
<dbReference type="KEGG" id="pfp:PFL1_06654"/>
<keyword evidence="1" id="KW-0677">Repeat</keyword>
<dbReference type="InterPro" id="IPR031101">
    <property type="entry name" value="Ctr9"/>
</dbReference>
<evidence type="ECO:0000313" key="5">
    <source>
        <dbReference type="EMBL" id="EPQ25787.1"/>
    </source>
</evidence>
<evidence type="ECO:0000313" key="6">
    <source>
        <dbReference type="Proteomes" id="UP000053664"/>
    </source>
</evidence>
<sequence length="1458" mass="157304">MPYKRSLDLPVAVNESITVELDPLPPPEDLQVFIEALIDERPPSRYWTRLASQCWIEHRQQEAELICQKGTQVLSRSKPTEAIPLYSLLAAFGFDRAKGAPKQILQDAQYQNLSAQQPKDTYYRDVIASLNQSQPIEPSHHLNQLTRAIHQTNTGDNDGALRIYDTILLKQPRHAIALLGKACILLRKRQYAPALRLYQQVLEISLIIQRKADSDPEEQQGWKGPDARVGIGLCLWGLGHHDPARKAWKRATAVNPNNSAAHLLLALSSINVSKQTSALMPGTFGTEIERSEHEAREMAYTEGMASLQQSWKLEKRNAMAAVAMCEFFINKASEAAKQPGAEAQATVASSYASALKLGEHAIQYADSRAAVVQAWLCYARASHLASQLPANSTNPELKLQAQRYYTRAIEDLSRQSGGGAGSQQLPPSLTLAVLGLAQCQLANRDFLAATNTLDSLTSRPASSVAASQILELSLLAASLRAHSHPGASPSERLADAERARVMLDRVLRIIEAAQHELSGGVSVHESEEMPESGANGSAEVSGPLAKALTVLRAEELSKSALEAIAALGDDPLTHVEFANLLQTEDLIRATASYSDALRLANKAGDDVSSAPLKASLQTNLGAILSLRAFEVPESDVHRQDERTWLLSRGISRLESAIAGASTAAVDASQPETQRVLEAVKVVSSFNLGRANEVSGGLDQAKQAYEAVLRAHPEFVDAKVRLALLAVGTAPAPGPEAAAKIRQQRDTANSLLKEALASDPGNLDTRATYVCFLAGELPGNPTPAWAAIKDFTAQLFAGPDAGKSVFGSAAAAKAAADEGRRDPHTLASLGWAYYQLAIHAQPGPDVKAERAKGMMRAADLMDKALAADPRCAFAAQCMAILLAEDAFGEISRGNTSHPALGGNATPDERRKKNADESIAILSKLREVREEGSVHICMGHALMIKDEFERALKAYELASRRYYQGANATVLQYMARAEYALGMQAKSYTNLKNAFQHLEKAKAIVAAERGRQHPEWMQMAYNQAVMAHKSLQLLFDLPREKKTSTEIREAIDAVETVQRLLVSPAGAATAGADGDAAAAATAAGGGELFQAAQKGHLSYISAEIVEQRGKYGEGSLLRQGPGALSEQEAFEEERRKAKEAVIQARREKELILEQERIRREEQLRQEAETMAEKRRLAREEARKIEYTREPTPEKEPRRKRAPANGEGDEDEEGGGGRGKRRRGRGAGGKKKKSKGRKAAASDDDDDDDSSSADDDEALFGGGGGSSDESSDAQESEDGDAEIIRNGLAAGVGEGDDEGAATRRRGGEGKGRRKKEERKRKRDGKKRRKDVDDDDDADGGGKKIKRRKKLVKRVREDSDGDEEQGGRAAADDDDDEDEGVAAASSGRRKSGGGGRAKKSRVENDMIDSDEEMMMLGGMPGDDDEGGAGEAGEAQQGQQDEEDAEGGAAEDKGGDGPNDDDE</sequence>
<keyword evidence="2 3" id="KW-0802">TPR repeat</keyword>
<feature type="region of interest" description="Disordered" evidence="4">
    <location>
        <begin position="893"/>
        <end position="912"/>
    </location>
</feature>
<dbReference type="PANTHER" id="PTHR14027">
    <property type="entry name" value="RNA POLYMERASE-ASSOCIATED PROTEIN CTR9"/>
    <property type="match status" value="1"/>
</dbReference>